<name>A0A7E5WHR3_TRINI</name>
<keyword evidence="2" id="KW-1185">Reference proteome</keyword>
<accession>A0A7E5WHR3</accession>
<evidence type="ECO:0000313" key="2">
    <source>
        <dbReference type="Proteomes" id="UP000322000"/>
    </source>
</evidence>
<dbReference type="GeneID" id="113502793"/>
<proteinExistence type="predicted"/>
<evidence type="ECO:0000313" key="3">
    <source>
        <dbReference type="RefSeq" id="XP_026740290.1"/>
    </source>
</evidence>
<dbReference type="InParanoid" id="A0A7E5WHR3"/>
<sequence length="283" mass="34059">MSFLRLFTVSVYQDRETLAFIILVAFSVVWLPECRSYLQKSSKNMWAITPPPKHRRDDLFPPEDNNEGYRGGDGVNYGLHEINMPQVGTATYKMTACYIIANTYYSSLKDLRMYYDKRYFYENNIEYEVGYMTNEIITKYQKMLELFYMAQKRFFFNQNRNFAPSTYMIYLYTNILEMATVIGHLCNMLHELEEKFKKAPKSGFHDYHLELKSKYDMNDKKNRQRAIDALQKQLAKEKRKRAKQRKKQREKNLYIGFKPTTPSRKQKKSKRWPLHYGWSIENW</sequence>
<organism evidence="2 3">
    <name type="scientific">Trichoplusia ni</name>
    <name type="common">Cabbage looper</name>
    <dbReference type="NCBI Taxonomy" id="7111"/>
    <lineage>
        <taxon>Eukaryota</taxon>
        <taxon>Metazoa</taxon>
        <taxon>Ecdysozoa</taxon>
        <taxon>Arthropoda</taxon>
        <taxon>Hexapoda</taxon>
        <taxon>Insecta</taxon>
        <taxon>Pterygota</taxon>
        <taxon>Neoptera</taxon>
        <taxon>Endopterygota</taxon>
        <taxon>Lepidoptera</taxon>
        <taxon>Glossata</taxon>
        <taxon>Ditrysia</taxon>
        <taxon>Noctuoidea</taxon>
        <taxon>Noctuidae</taxon>
        <taxon>Plusiinae</taxon>
        <taxon>Trichoplusia</taxon>
    </lineage>
</organism>
<dbReference type="AlphaFoldDB" id="A0A7E5WHR3"/>
<reference evidence="3" key="1">
    <citation type="submission" date="2025-08" db="UniProtKB">
        <authorList>
            <consortium name="RefSeq"/>
        </authorList>
    </citation>
    <scope>IDENTIFICATION</scope>
</reference>
<feature type="compositionally biased region" description="Basic residues" evidence="1">
    <location>
        <begin position="237"/>
        <end position="249"/>
    </location>
</feature>
<dbReference type="OrthoDB" id="7474598at2759"/>
<gene>
    <name evidence="3" type="primary">LOC113502793</name>
</gene>
<feature type="region of interest" description="Disordered" evidence="1">
    <location>
        <begin position="234"/>
        <end position="269"/>
    </location>
</feature>
<protein>
    <submittedName>
        <fullName evidence="3">Uncharacterized protein LOC113502793</fullName>
    </submittedName>
</protein>
<dbReference type="Proteomes" id="UP000322000">
    <property type="component" value="Chromosome 18"/>
</dbReference>
<evidence type="ECO:0000256" key="1">
    <source>
        <dbReference type="SAM" id="MobiDB-lite"/>
    </source>
</evidence>
<dbReference type="KEGG" id="tnl:113502793"/>
<dbReference type="RefSeq" id="XP_026740290.1">
    <property type="nucleotide sequence ID" value="XM_026884489.1"/>
</dbReference>